<dbReference type="EMBL" id="JAFBMS010000015">
    <property type="protein sequence ID" value="KAG9346606.1"/>
    <property type="molecule type" value="Genomic_DNA"/>
</dbReference>
<organism evidence="3 4">
    <name type="scientific">Albula glossodonta</name>
    <name type="common">roundjaw bonefish</name>
    <dbReference type="NCBI Taxonomy" id="121402"/>
    <lineage>
        <taxon>Eukaryota</taxon>
        <taxon>Metazoa</taxon>
        <taxon>Chordata</taxon>
        <taxon>Craniata</taxon>
        <taxon>Vertebrata</taxon>
        <taxon>Euteleostomi</taxon>
        <taxon>Actinopterygii</taxon>
        <taxon>Neopterygii</taxon>
        <taxon>Teleostei</taxon>
        <taxon>Albuliformes</taxon>
        <taxon>Albulidae</taxon>
        <taxon>Albula</taxon>
    </lineage>
</organism>
<evidence type="ECO:0000256" key="2">
    <source>
        <dbReference type="SAM" id="SignalP"/>
    </source>
</evidence>
<protein>
    <submittedName>
        <fullName evidence="3">Uncharacterized protein</fullName>
    </submittedName>
</protein>
<dbReference type="OrthoDB" id="1045822at2759"/>
<dbReference type="Pfam" id="PF04749">
    <property type="entry name" value="PLAC8"/>
    <property type="match status" value="1"/>
</dbReference>
<comment type="caution">
    <text evidence="3">The sequence shown here is derived from an EMBL/GenBank/DDBJ whole genome shotgun (WGS) entry which is preliminary data.</text>
</comment>
<accession>A0A8T2P4G7</accession>
<gene>
    <name evidence="3" type="ORF">JZ751_006917</name>
</gene>
<evidence type="ECO:0000256" key="1">
    <source>
        <dbReference type="ARBA" id="ARBA00009024"/>
    </source>
</evidence>
<reference evidence="3" key="1">
    <citation type="thesis" date="2021" institute="BYU ScholarsArchive" country="Provo, UT, USA">
        <title>Applications of and Algorithms for Genome Assembly and Genomic Analyses with an Emphasis on Marine Teleosts.</title>
        <authorList>
            <person name="Pickett B.D."/>
        </authorList>
    </citation>
    <scope>NUCLEOTIDE SEQUENCE</scope>
    <source>
        <strain evidence="3">HI-2016</strain>
    </source>
</reference>
<evidence type="ECO:0000313" key="4">
    <source>
        <dbReference type="Proteomes" id="UP000824540"/>
    </source>
</evidence>
<name>A0A8T2P4G7_9TELE</name>
<feature type="chain" id="PRO_5035950307" evidence="2">
    <location>
        <begin position="26"/>
        <end position="235"/>
    </location>
</feature>
<dbReference type="NCBIfam" id="TIGR01571">
    <property type="entry name" value="A_thal_Cys_rich"/>
    <property type="match status" value="1"/>
</dbReference>
<proteinExistence type="inferred from homology"/>
<dbReference type="Proteomes" id="UP000824540">
    <property type="component" value="Unassembled WGS sequence"/>
</dbReference>
<dbReference type="AlphaFoldDB" id="A0A8T2P4G7"/>
<keyword evidence="2" id="KW-0732">Signal</keyword>
<evidence type="ECO:0000313" key="3">
    <source>
        <dbReference type="EMBL" id="KAG9346606.1"/>
    </source>
</evidence>
<feature type="signal peptide" evidence="2">
    <location>
        <begin position="1"/>
        <end position="25"/>
    </location>
</feature>
<dbReference type="InterPro" id="IPR006461">
    <property type="entry name" value="PLAC_motif_containing"/>
</dbReference>
<dbReference type="PANTHER" id="PTHR15907">
    <property type="entry name" value="DUF614 FAMILY PROTEIN-RELATED"/>
    <property type="match status" value="1"/>
</dbReference>
<comment type="similarity">
    <text evidence="1">Belongs to the cornifelin family.</text>
</comment>
<keyword evidence="4" id="KW-1185">Reference proteome</keyword>
<sequence length="235" mass="25982">MSKLPCFSILLLLLVIISSDYSVESRRWLGVHRHPKSECKCRVMANKKVSCPTKTVFTMQEKQDILKCLCKKHHYGELSEDLLMVTVQSDQDFQQLPVVRSQPGGSVELGEWSTGLCDCCDDINDCCFALWCLPVFACKTTSALGACPCLPLLDCIGCVPPASLAMRATVRQRYGIKGNIWSDCFYGCCCYALSWCQISREMKRRATALSSSHSQGSDLSAAYSPLTSLQGAHLS</sequence>